<dbReference type="OrthoDB" id="9806408at2"/>
<accession>A0A2P8DD20</accession>
<comment type="subunit">
    <text evidence="9 10">Homodimer. Probably interacts with PlsY.</text>
</comment>
<keyword evidence="7 10" id="KW-1208">Phospholipid metabolism</keyword>
<evidence type="ECO:0000256" key="1">
    <source>
        <dbReference type="ARBA" id="ARBA00001232"/>
    </source>
</evidence>
<keyword evidence="12" id="KW-1185">Reference proteome</keyword>
<comment type="subcellular location">
    <subcellularLocation>
        <location evidence="10">Cytoplasm</location>
    </subcellularLocation>
    <text evidence="10">Associated with the membrane possibly through PlsY.</text>
</comment>
<proteinExistence type="inferred from homology"/>
<evidence type="ECO:0000256" key="7">
    <source>
        <dbReference type="ARBA" id="ARBA00023264"/>
    </source>
</evidence>
<dbReference type="Gene3D" id="3.40.718.10">
    <property type="entry name" value="Isopropylmalate Dehydrogenase"/>
    <property type="match status" value="1"/>
</dbReference>
<dbReference type="EMBL" id="PYGD01000001">
    <property type="protein sequence ID" value="PSK95123.1"/>
    <property type="molecule type" value="Genomic_DNA"/>
</dbReference>
<sequence length="321" mass="34662">MNIGIDIMGGDYAPEEAIKGVISYLKSISDQEEDIHFVLIGNPDIAGPYLAALEQWEGSYTLIPSASVIGMHEHPTKALKEKQDSSIAIGFGLLQMGKIDAFIGAGNTGAMLVGAMYTVKAIPGVLRPTIASPIPKLNGRYNFLLDVGANADCKPEHLVQFAVMGSLYAKHVLDLDNPRVALLNLGEEEGKGNILAQATYPLLKQHSGINFTGNVEGRDLFLDNSDVIVCEGFTGNVALKIAESVYHIFAEQKKIQDPFLDQFNFEIYGGTPILGVNAPVLIGHGISNQPAFKSMIENAVKLVKSNFTQILHNHFAEKAEA</sequence>
<evidence type="ECO:0000256" key="6">
    <source>
        <dbReference type="ARBA" id="ARBA00023209"/>
    </source>
</evidence>
<dbReference type="HAMAP" id="MF_00019">
    <property type="entry name" value="PlsX"/>
    <property type="match status" value="1"/>
</dbReference>
<dbReference type="Pfam" id="PF02504">
    <property type="entry name" value="FA_synthesis"/>
    <property type="match status" value="1"/>
</dbReference>
<dbReference type="PIRSF" id="PIRSF002465">
    <property type="entry name" value="Phsphlp_syn_PlsX"/>
    <property type="match status" value="1"/>
</dbReference>
<evidence type="ECO:0000313" key="12">
    <source>
        <dbReference type="Proteomes" id="UP000240572"/>
    </source>
</evidence>
<evidence type="ECO:0000256" key="5">
    <source>
        <dbReference type="ARBA" id="ARBA00023098"/>
    </source>
</evidence>
<keyword evidence="2 10" id="KW-0963">Cytoplasm</keyword>
<evidence type="ECO:0000256" key="9">
    <source>
        <dbReference type="ARBA" id="ARBA00046608"/>
    </source>
</evidence>
<evidence type="ECO:0000256" key="4">
    <source>
        <dbReference type="ARBA" id="ARBA00022679"/>
    </source>
</evidence>
<comment type="caution">
    <text evidence="11">The sequence shown here is derived from an EMBL/GenBank/DDBJ whole genome shotgun (WGS) entry which is preliminary data.</text>
</comment>
<evidence type="ECO:0000256" key="2">
    <source>
        <dbReference type="ARBA" id="ARBA00022490"/>
    </source>
</evidence>
<dbReference type="NCBIfam" id="TIGR00182">
    <property type="entry name" value="plsX"/>
    <property type="match status" value="1"/>
</dbReference>
<keyword evidence="6 10" id="KW-0594">Phospholipid biosynthesis</keyword>
<evidence type="ECO:0000256" key="3">
    <source>
        <dbReference type="ARBA" id="ARBA00022516"/>
    </source>
</evidence>
<dbReference type="GO" id="GO:0008654">
    <property type="term" value="P:phospholipid biosynthetic process"/>
    <property type="evidence" value="ECO:0007669"/>
    <property type="project" value="UniProtKB-KW"/>
</dbReference>
<dbReference type="RefSeq" id="WP_106521792.1">
    <property type="nucleotide sequence ID" value="NZ_PYGD01000001.1"/>
</dbReference>
<keyword evidence="4 10" id="KW-0808">Transferase</keyword>
<dbReference type="SUPFAM" id="SSF53659">
    <property type="entry name" value="Isocitrate/Isopropylmalate dehydrogenase-like"/>
    <property type="match status" value="1"/>
</dbReference>
<keyword evidence="5 10" id="KW-0443">Lipid metabolism</keyword>
<keyword evidence="3 10" id="KW-0444">Lipid biosynthesis</keyword>
<evidence type="ECO:0000256" key="8">
    <source>
        <dbReference type="ARBA" id="ARBA00024069"/>
    </source>
</evidence>
<dbReference type="PANTHER" id="PTHR30100">
    <property type="entry name" value="FATTY ACID/PHOSPHOLIPID SYNTHESIS PROTEIN PLSX"/>
    <property type="match status" value="1"/>
</dbReference>
<dbReference type="InterPro" id="IPR003664">
    <property type="entry name" value="FA_synthesis"/>
</dbReference>
<evidence type="ECO:0000313" key="11">
    <source>
        <dbReference type="EMBL" id="PSK95123.1"/>
    </source>
</evidence>
<reference evidence="11 12" key="1">
    <citation type="submission" date="2018-03" db="EMBL/GenBank/DDBJ databases">
        <title>Genomic Encyclopedia of Type Strains, Phase III (KMG-III): the genomes of soil and plant-associated and newly described type strains.</title>
        <authorList>
            <person name="Whitman W."/>
        </authorList>
    </citation>
    <scope>NUCLEOTIDE SEQUENCE [LARGE SCALE GENOMIC DNA]</scope>
    <source>
        <strain evidence="11 12">CGMCC 1.12700</strain>
    </source>
</reference>
<gene>
    <name evidence="10" type="primary">plsX</name>
    <name evidence="11" type="ORF">B0I18_1011287</name>
</gene>
<evidence type="ECO:0000256" key="10">
    <source>
        <dbReference type="HAMAP-Rule" id="MF_00019"/>
    </source>
</evidence>
<dbReference type="UniPathway" id="UPA00085"/>
<dbReference type="AlphaFoldDB" id="A0A2P8DD20"/>
<comment type="pathway">
    <text evidence="10">Lipid metabolism; phospholipid metabolism.</text>
</comment>
<dbReference type="InterPro" id="IPR012281">
    <property type="entry name" value="Phospholipid_synth_PlsX-like"/>
</dbReference>
<dbReference type="GO" id="GO:0043811">
    <property type="term" value="F:phosphate:acyl-[acyl carrier protein] acyltransferase activity"/>
    <property type="evidence" value="ECO:0007669"/>
    <property type="project" value="UniProtKB-UniRule"/>
</dbReference>
<comment type="similarity">
    <text evidence="10">Belongs to the PlsX family.</text>
</comment>
<dbReference type="EC" id="2.3.1.274" evidence="8 10"/>
<organism evidence="11 12">
    <name type="scientific">Taibaiella chishuiensis</name>
    <dbReference type="NCBI Taxonomy" id="1434707"/>
    <lineage>
        <taxon>Bacteria</taxon>
        <taxon>Pseudomonadati</taxon>
        <taxon>Bacteroidota</taxon>
        <taxon>Chitinophagia</taxon>
        <taxon>Chitinophagales</taxon>
        <taxon>Chitinophagaceae</taxon>
        <taxon>Taibaiella</taxon>
    </lineage>
</organism>
<dbReference type="GO" id="GO:0005737">
    <property type="term" value="C:cytoplasm"/>
    <property type="evidence" value="ECO:0007669"/>
    <property type="project" value="UniProtKB-SubCell"/>
</dbReference>
<name>A0A2P8DD20_9BACT</name>
<dbReference type="GO" id="GO:0006633">
    <property type="term" value="P:fatty acid biosynthetic process"/>
    <property type="evidence" value="ECO:0007669"/>
    <property type="project" value="UniProtKB-UniRule"/>
</dbReference>
<comment type="catalytic activity">
    <reaction evidence="1 10">
        <text>a fatty acyl-[ACP] + phosphate = an acyl phosphate + holo-[ACP]</text>
        <dbReference type="Rhea" id="RHEA:42292"/>
        <dbReference type="Rhea" id="RHEA-COMP:9685"/>
        <dbReference type="Rhea" id="RHEA-COMP:14125"/>
        <dbReference type="ChEBI" id="CHEBI:43474"/>
        <dbReference type="ChEBI" id="CHEBI:59918"/>
        <dbReference type="ChEBI" id="CHEBI:64479"/>
        <dbReference type="ChEBI" id="CHEBI:138651"/>
        <dbReference type="EC" id="2.3.1.274"/>
    </reaction>
</comment>
<dbReference type="Proteomes" id="UP000240572">
    <property type="component" value="Unassembled WGS sequence"/>
</dbReference>
<dbReference type="PANTHER" id="PTHR30100:SF1">
    <property type="entry name" value="PHOSPHATE ACYLTRANSFERASE"/>
    <property type="match status" value="1"/>
</dbReference>
<keyword evidence="11" id="KW-0012">Acyltransferase</keyword>
<protein>
    <recommendedName>
        <fullName evidence="8 10">Phosphate acyltransferase</fullName>
        <ecNumber evidence="8 10">2.3.1.274</ecNumber>
    </recommendedName>
    <alternativeName>
        <fullName evidence="10">Acyl-ACP phosphotransacylase</fullName>
    </alternativeName>
    <alternativeName>
        <fullName evidence="10">Acyl-[acyl-carrier-protein]--phosphate acyltransferase</fullName>
    </alternativeName>
    <alternativeName>
        <fullName evidence="10">Phosphate-acyl-ACP acyltransferase</fullName>
    </alternativeName>
</protein>
<comment type="function">
    <text evidence="10">Catalyzes the reversible formation of acyl-phosphate (acyl-PO(4)) from acyl-[acyl-carrier-protein] (acyl-ACP). This enzyme utilizes acyl-ACP as fatty acyl donor, but not acyl-CoA.</text>
</comment>